<evidence type="ECO:0000256" key="1">
    <source>
        <dbReference type="SAM" id="SignalP"/>
    </source>
</evidence>
<dbReference type="Proteomes" id="UP000626109">
    <property type="component" value="Unassembled WGS sequence"/>
</dbReference>
<accession>A0A813LGH7</accession>
<organism evidence="2 3">
    <name type="scientific">Polarella glacialis</name>
    <name type="common">Dinoflagellate</name>
    <dbReference type="NCBI Taxonomy" id="89957"/>
    <lineage>
        <taxon>Eukaryota</taxon>
        <taxon>Sar</taxon>
        <taxon>Alveolata</taxon>
        <taxon>Dinophyceae</taxon>
        <taxon>Suessiales</taxon>
        <taxon>Suessiaceae</taxon>
        <taxon>Polarella</taxon>
    </lineage>
</organism>
<reference evidence="2" key="1">
    <citation type="submission" date="2021-02" db="EMBL/GenBank/DDBJ databases">
        <authorList>
            <person name="Dougan E. K."/>
            <person name="Rhodes N."/>
            <person name="Thang M."/>
            <person name="Chan C."/>
        </authorList>
    </citation>
    <scope>NUCLEOTIDE SEQUENCE</scope>
</reference>
<protein>
    <submittedName>
        <fullName evidence="2">Uncharacterized protein</fullName>
    </submittedName>
</protein>
<feature type="signal peptide" evidence="1">
    <location>
        <begin position="1"/>
        <end position="21"/>
    </location>
</feature>
<dbReference type="EMBL" id="CAJNNW010035309">
    <property type="protein sequence ID" value="CAE8726978.1"/>
    <property type="molecule type" value="Genomic_DNA"/>
</dbReference>
<proteinExistence type="predicted"/>
<comment type="caution">
    <text evidence="2">The sequence shown here is derived from an EMBL/GenBank/DDBJ whole genome shotgun (WGS) entry which is preliminary data.</text>
</comment>
<feature type="chain" id="PRO_5032857170" evidence="1">
    <location>
        <begin position="22"/>
        <end position="166"/>
    </location>
</feature>
<sequence>MAAVKLIKFVAVAILASSSAAEPTNRTCAGQDQDVMVALQVGEQSHVGGCKCADVCPGYEDSGGNAHHFSCSNAKEAYLASDPPGVDLEAFSRATCEWTHTGGHAGVYIYDTKCWTHAGTALTAIFHSDRDIKHTTHMAVVCPNGWCECRAGGCGCKAEHSGRYCN</sequence>
<evidence type="ECO:0000313" key="3">
    <source>
        <dbReference type="Proteomes" id="UP000626109"/>
    </source>
</evidence>
<gene>
    <name evidence="2" type="ORF">PGLA2088_LOCUS44664</name>
</gene>
<dbReference type="AlphaFoldDB" id="A0A813LGH7"/>
<keyword evidence="1" id="KW-0732">Signal</keyword>
<evidence type="ECO:0000313" key="2">
    <source>
        <dbReference type="EMBL" id="CAE8726978.1"/>
    </source>
</evidence>
<name>A0A813LGH7_POLGL</name>